<accession>A0A552X213</accession>
<dbReference type="EMBL" id="VJWL01000002">
    <property type="protein sequence ID" value="TRW48986.1"/>
    <property type="molecule type" value="Genomic_DNA"/>
</dbReference>
<dbReference type="AlphaFoldDB" id="A0A552X213"/>
<keyword evidence="2" id="KW-0808">Transferase</keyword>
<sequence>MSPSAFDSENLEATLLAYGRVLMRYRNLWDITPFLAVGWESGIPELENTMASLTEGDIAHFERNPEALYQAIAGFFPELSELPTPQLSASTGADIPFWLHTGIGGRKLTQIQRFVAALPNRPVAKTGSTHQQESVLEWCSGKGYLGRIVAFSRKASVVSVELADSHCIQGAAAAAKFALPQEFIRANVLTESERIPFADVHRAVALHACGGLHTTLMTTSIACQLEALHIAPCCYHLHGEGEYQPMSRYAQTHDLGLSRDALKFCVQGLVTGGDRIARLREQELIWRLAYEAWRQSVTGDASYRSLPSAPKSVFQGEFHVFAVWAAKKHHLSVPDCIQWSPFLIEGQARALAVRRIELMRHVFRRVLELWLVLDRALYLHEHGYHVRVEEFCDYQVTPRNLMIHAQRKN</sequence>
<keyword evidence="3" id="KW-1185">Reference proteome</keyword>
<evidence type="ECO:0000313" key="2">
    <source>
        <dbReference type="EMBL" id="TRW48986.1"/>
    </source>
</evidence>
<protein>
    <submittedName>
        <fullName evidence="2">Methyltransferase</fullName>
    </submittedName>
</protein>
<reference evidence="2 3" key="1">
    <citation type="submission" date="2019-07" db="EMBL/GenBank/DDBJ databases">
        <authorList>
            <person name="Yang M."/>
            <person name="Zhao D."/>
            <person name="Xiang H."/>
        </authorList>
    </citation>
    <scope>NUCLEOTIDE SEQUENCE [LARGE SCALE GENOMIC DNA]</scope>
    <source>
        <strain evidence="2 3">IM1326</strain>
    </source>
</reference>
<dbReference type="GO" id="GO:0008168">
    <property type="term" value="F:methyltransferase activity"/>
    <property type="evidence" value="ECO:0007669"/>
    <property type="project" value="UniProtKB-KW"/>
</dbReference>
<dbReference type="RefSeq" id="WP_143235970.1">
    <property type="nucleotide sequence ID" value="NZ_VJWL01000002.1"/>
</dbReference>
<proteinExistence type="predicted"/>
<dbReference type="OrthoDB" id="5298194at2"/>
<feature type="domain" description="Methyltransferase" evidence="1">
    <location>
        <begin position="106"/>
        <end position="237"/>
    </location>
</feature>
<dbReference type="PANTHER" id="PTHR13369">
    <property type="match status" value="1"/>
</dbReference>
<comment type="caution">
    <text evidence="2">The sequence shown here is derived from an EMBL/GenBank/DDBJ whole genome shotgun (WGS) entry which is preliminary data.</text>
</comment>
<dbReference type="Proteomes" id="UP000320359">
    <property type="component" value="Unassembled WGS sequence"/>
</dbReference>
<dbReference type="PANTHER" id="PTHR13369:SF0">
    <property type="entry name" value="GLUTATHIONE S-TRANSFERASE C-TERMINAL DOMAIN-CONTAINING PROTEIN"/>
    <property type="match status" value="1"/>
</dbReference>
<dbReference type="InterPro" id="IPR025714">
    <property type="entry name" value="Methyltranfer_dom"/>
</dbReference>
<organism evidence="2 3">
    <name type="scientific">Aliidiomarina halalkaliphila</name>
    <dbReference type="NCBI Taxonomy" id="2593535"/>
    <lineage>
        <taxon>Bacteria</taxon>
        <taxon>Pseudomonadati</taxon>
        <taxon>Pseudomonadota</taxon>
        <taxon>Gammaproteobacteria</taxon>
        <taxon>Alteromonadales</taxon>
        <taxon>Idiomarinaceae</taxon>
        <taxon>Aliidiomarina</taxon>
    </lineage>
</organism>
<dbReference type="GO" id="GO:0032259">
    <property type="term" value="P:methylation"/>
    <property type="evidence" value="ECO:0007669"/>
    <property type="project" value="UniProtKB-KW"/>
</dbReference>
<name>A0A552X213_9GAMM</name>
<evidence type="ECO:0000313" key="3">
    <source>
        <dbReference type="Proteomes" id="UP000320359"/>
    </source>
</evidence>
<keyword evidence="2" id="KW-0489">Methyltransferase</keyword>
<dbReference type="Pfam" id="PF13679">
    <property type="entry name" value="Methyltransf_32"/>
    <property type="match status" value="1"/>
</dbReference>
<evidence type="ECO:0000259" key="1">
    <source>
        <dbReference type="Pfam" id="PF13679"/>
    </source>
</evidence>
<gene>
    <name evidence="2" type="ORF">FM042_08370</name>
</gene>